<evidence type="ECO:0000313" key="2">
    <source>
        <dbReference type="EMBL" id="KAI1697345.1"/>
    </source>
</evidence>
<feature type="transmembrane region" description="Helical" evidence="1">
    <location>
        <begin position="430"/>
        <end position="453"/>
    </location>
</feature>
<keyword evidence="1" id="KW-0812">Transmembrane</keyword>
<dbReference type="Pfam" id="PF10318">
    <property type="entry name" value="7TM_GPCR_Srh"/>
    <property type="match status" value="1"/>
</dbReference>
<name>A0AAD4MPB8_9BILA</name>
<gene>
    <name evidence="2" type="ORF">DdX_18539</name>
</gene>
<keyword evidence="1" id="KW-0472">Membrane</keyword>
<accession>A0AAD4MPB8</accession>
<evidence type="ECO:0000313" key="3">
    <source>
        <dbReference type="Proteomes" id="UP001201812"/>
    </source>
</evidence>
<feature type="transmembrane region" description="Helical" evidence="1">
    <location>
        <begin position="342"/>
        <end position="369"/>
    </location>
</feature>
<feature type="transmembrane region" description="Helical" evidence="1">
    <location>
        <begin position="283"/>
        <end position="303"/>
    </location>
</feature>
<reference evidence="2" key="1">
    <citation type="submission" date="2022-01" db="EMBL/GenBank/DDBJ databases">
        <title>Genome Sequence Resource for Two Populations of Ditylenchus destructor, the Migratory Endoparasitic Phytonematode.</title>
        <authorList>
            <person name="Zhang H."/>
            <person name="Lin R."/>
            <person name="Xie B."/>
        </authorList>
    </citation>
    <scope>NUCLEOTIDE SEQUENCE</scope>
    <source>
        <strain evidence="2">BazhouSP</strain>
    </source>
</reference>
<feature type="transmembrane region" description="Helical" evidence="1">
    <location>
        <begin position="244"/>
        <end position="262"/>
    </location>
</feature>
<dbReference type="Proteomes" id="UP001201812">
    <property type="component" value="Unassembled WGS sequence"/>
</dbReference>
<dbReference type="InterPro" id="IPR019422">
    <property type="entry name" value="7TM_GPCR_serpentine_rcpt_Srh"/>
</dbReference>
<dbReference type="AlphaFoldDB" id="A0AAD4MPB8"/>
<keyword evidence="3" id="KW-1185">Reference proteome</keyword>
<sequence length="504" mass="57349">MPWRVQCRVCIERLRNHAQKILRHPNNDVRFLVSGAVHITARAVVYFEIVDNCKTFELYVNIDEHGSIFERICAVGIRVGLRFGIRSVNGPLQCMFAQLEGSSTVTPHSSGMESTEILTIFLTMIADQIFIERIFAEMQNENHVKIVPPPPFLLLINDILANIQLVISPIIYVLFVWIVYYKSPPAMGAYKWYTIQNATNLMISELFYAFAHPEPLFPYPVLIAGGLAKFVTVSQIVANFYADLAIFFIMRSFYNTMVLFAFRYLQTTDSDWIRYLTNPKFVLALNSGSIIFPTCVVIVPLHLQWMTREELLPLAGNISSIDPALRQRLFTSLLISVKRGQLLLLAGYSAAIMSSFVGIVVVGSILGIYRFLRQNRKLLSKRTYALYKTLINVLVIDMVLCGILVFVPLIASMAAFEYEYLFELEISSTITLLTLTAASWYPLCTHIVMLYYVTPYQRAMLGICKNVFQRKRQPDQRFEVFHVRTSILSLGNSSVAASEVGRYV</sequence>
<protein>
    <submittedName>
        <fullName evidence="2">Serpentine type 7TM GPCR chemoreceptor srh domain-containing protein</fullName>
    </submittedName>
</protein>
<keyword evidence="1" id="KW-1133">Transmembrane helix</keyword>
<evidence type="ECO:0000256" key="1">
    <source>
        <dbReference type="SAM" id="Phobius"/>
    </source>
</evidence>
<comment type="caution">
    <text evidence="2">The sequence shown here is derived from an EMBL/GenBank/DDBJ whole genome shotgun (WGS) entry which is preliminary data.</text>
</comment>
<organism evidence="2 3">
    <name type="scientific">Ditylenchus destructor</name>
    <dbReference type="NCBI Taxonomy" id="166010"/>
    <lineage>
        <taxon>Eukaryota</taxon>
        <taxon>Metazoa</taxon>
        <taxon>Ecdysozoa</taxon>
        <taxon>Nematoda</taxon>
        <taxon>Chromadorea</taxon>
        <taxon>Rhabditida</taxon>
        <taxon>Tylenchina</taxon>
        <taxon>Tylenchomorpha</taxon>
        <taxon>Sphaerularioidea</taxon>
        <taxon>Anguinidae</taxon>
        <taxon>Anguininae</taxon>
        <taxon>Ditylenchus</taxon>
    </lineage>
</organism>
<proteinExistence type="predicted"/>
<feature type="transmembrane region" description="Helical" evidence="1">
    <location>
        <begin position="159"/>
        <end position="180"/>
    </location>
</feature>
<dbReference type="EMBL" id="JAKKPZ010000272">
    <property type="protein sequence ID" value="KAI1697345.1"/>
    <property type="molecule type" value="Genomic_DNA"/>
</dbReference>
<feature type="transmembrane region" description="Helical" evidence="1">
    <location>
        <begin position="390"/>
        <end position="410"/>
    </location>
</feature>